<feature type="region of interest" description="Disordered" evidence="5">
    <location>
        <begin position="48"/>
        <end position="96"/>
    </location>
</feature>
<dbReference type="EMBL" id="NHYE01001431">
    <property type="protein sequence ID" value="PPQ95225.1"/>
    <property type="molecule type" value="Genomic_DNA"/>
</dbReference>
<proteinExistence type="inferred from homology"/>
<dbReference type="Proteomes" id="UP000284706">
    <property type="component" value="Unassembled WGS sequence"/>
</dbReference>
<evidence type="ECO:0000313" key="8">
    <source>
        <dbReference type="EMBL" id="PPQ95225.1"/>
    </source>
</evidence>
<keyword evidence="3 4" id="KW-0326">Glycosidase</keyword>
<feature type="chain" id="PRO_5019238324" description="Glycoside hydrolase family 5 domain-containing protein" evidence="6">
    <location>
        <begin position="33"/>
        <end position="512"/>
    </location>
</feature>
<dbReference type="OrthoDB" id="62120at2759"/>
<dbReference type="PANTHER" id="PTHR31297">
    <property type="entry name" value="GLUCAN ENDO-1,6-BETA-GLUCOSIDASE B"/>
    <property type="match status" value="1"/>
</dbReference>
<evidence type="ECO:0000256" key="4">
    <source>
        <dbReference type="RuleBase" id="RU361153"/>
    </source>
</evidence>
<keyword evidence="9" id="KW-1185">Reference proteome</keyword>
<keyword evidence="2 4" id="KW-0378">Hydrolase</keyword>
<sequence length="512" mass="55576">MRRGPFKGLLPLGLALLCFETILLFSGSPVAAKRQQCRLEPHGKQVALQAPTNTGVGGDVPNATSTATATNQQSTPAAVKATGTASSAASPTPTPFNYETQKIRGVNIGGWLVLEASSPTNLPTADLNLTSTSVQPWITPSVFESTGNTNIVDEFTLGQLLDPQTAQNILTNHWETWITEDDFAQIAAAGLNHVRIPIGYWSIPLNSSSTSQSTSTAPYTTGAWPYLLKALSWAQKYNINVILDLHGAPGSQNGYDNSGQRTSNPVWALNPSNVSRTIDTLKFLAEEVGDQISVLELLNEGAGFLGSNWASTIRQFFGTAYGTVRSAVGNDLNIMIGDAFLGVDSWTNFLTGPSGTGVLMDFHEYQIFSDPELDRTDDEHISFACTYMQSLGSFAASNIWTVVGEWSTAVTDCAQWLNGRNVGARWDGTYPGSQAHGSCQGFTGSSSNFSQDYKTFLRKYWEVQVEVGENVNGWVYWTWKAENADEWSYQKGLQGGWIPQDPTNRLYPGICS</sequence>
<evidence type="ECO:0000313" key="9">
    <source>
        <dbReference type="Proteomes" id="UP000284706"/>
    </source>
</evidence>
<dbReference type="STRING" id="231916.A0A409XWW7"/>
<dbReference type="InterPro" id="IPR017853">
    <property type="entry name" value="GH"/>
</dbReference>
<dbReference type="InterPro" id="IPR001547">
    <property type="entry name" value="Glyco_hydro_5"/>
</dbReference>
<dbReference type="Gene3D" id="3.20.20.80">
    <property type="entry name" value="Glycosidases"/>
    <property type="match status" value="1"/>
</dbReference>
<feature type="compositionally biased region" description="Low complexity" evidence="5">
    <location>
        <begin position="61"/>
        <end position="91"/>
    </location>
</feature>
<dbReference type="AlphaFoldDB" id="A0A409XWW7"/>
<evidence type="ECO:0000259" key="7">
    <source>
        <dbReference type="Pfam" id="PF00150"/>
    </source>
</evidence>
<protein>
    <recommendedName>
        <fullName evidence="7">Glycoside hydrolase family 5 domain-containing protein</fullName>
    </recommendedName>
</protein>
<comment type="caution">
    <text evidence="8">The sequence shown here is derived from an EMBL/GenBank/DDBJ whole genome shotgun (WGS) entry which is preliminary data.</text>
</comment>
<dbReference type="InterPro" id="IPR050386">
    <property type="entry name" value="Glycosyl_hydrolase_5"/>
</dbReference>
<evidence type="ECO:0000256" key="6">
    <source>
        <dbReference type="SAM" id="SignalP"/>
    </source>
</evidence>
<comment type="similarity">
    <text evidence="1 4">Belongs to the glycosyl hydrolase 5 (cellulase A) family.</text>
</comment>
<dbReference type="GO" id="GO:0009986">
    <property type="term" value="C:cell surface"/>
    <property type="evidence" value="ECO:0007669"/>
    <property type="project" value="TreeGrafter"/>
</dbReference>
<evidence type="ECO:0000256" key="3">
    <source>
        <dbReference type="ARBA" id="ARBA00023295"/>
    </source>
</evidence>
<organism evidence="8 9">
    <name type="scientific">Gymnopilus dilepis</name>
    <dbReference type="NCBI Taxonomy" id="231916"/>
    <lineage>
        <taxon>Eukaryota</taxon>
        <taxon>Fungi</taxon>
        <taxon>Dikarya</taxon>
        <taxon>Basidiomycota</taxon>
        <taxon>Agaricomycotina</taxon>
        <taxon>Agaricomycetes</taxon>
        <taxon>Agaricomycetidae</taxon>
        <taxon>Agaricales</taxon>
        <taxon>Agaricineae</taxon>
        <taxon>Hymenogastraceae</taxon>
        <taxon>Gymnopilus</taxon>
    </lineage>
</organism>
<dbReference type="InParanoid" id="A0A409XWW7"/>
<dbReference type="SUPFAM" id="SSF51445">
    <property type="entry name" value="(Trans)glycosidases"/>
    <property type="match status" value="1"/>
</dbReference>
<name>A0A409XWW7_9AGAR</name>
<dbReference type="GO" id="GO:0008422">
    <property type="term" value="F:beta-glucosidase activity"/>
    <property type="evidence" value="ECO:0007669"/>
    <property type="project" value="TreeGrafter"/>
</dbReference>
<feature type="signal peptide" evidence="6">
    <location>
        <begin position="1"/>
        <end position="32"/>
    </location>
</feature>
<gene>
    <name evidence="8" type="ORF">CVT26_014916</name>
</gene>
<keyword evidence="6" id="KW-0732">Signal</keyword>
<evidence type="ECO:0000256" key="1">
    <source>
        <dbReference type="ARBA" id="ARBA00005641"/>
    </source>
</evidence>
<evidence type="ECO:0000256" key="2">
    <source>
        <dbReference type="ARBA" id="ARBA00022801"/>
    </source>
</evidence>
<evidence type="ECO:0000256" key="5">
    <source>
        <dbReference type="SAM" id="MobiDB-lite"/>
    </source>
</evidence>
<dbReference type="GO" id="GO:0009251">
    <property type="term" value="P:glucan catabolic process"/>
    <property type="evidence" value="ECO:0007669"/>
    <property type="project" value="TreeGrafter"/>
</dbReference>
<reference evidence="8 9" key="1">
    <citation type="journal article" date="2018" name="Evol. Lett.">
        <title>Horizontal gene cluster transfer increased hallucinogenic mushroom diversity.</title>
        <authorList>
            <person name="Reynolds H.T."/>
            <person name="Vijayakumar V."/>
            <person name="Gluck-Thaler E."/>
            <person name="Korotkin H.B."/>
            <person name="Matheny P.B."/>
            <person name="Slot J.C."/>
        </authorList>
    </citation>
    <scope>NUCLEOTIDE SEQUENCE [LARGE SCALE GENOMIC DNA]</scope>
    <source>
        <strain evidence="8 9">SRW20</strain>
    </source>
</reference>
<dbReference type="GO" id="GO:0005576">
    <property type="term" value="C:extracellular region"/>
    <property type="evidence" value="ECO:0007669"/>
    <property type="project" value="TreeGrafter"/>
</dbReference>
<accession>A0A409XWW7</accession>
<dbReference type="PANTHER" id="PTHR31297:SF42">
    <property type="entry name" value="GLYCOSIDE HYDROLASE FAMILY 5 DOMAIN-CONTAINING PROTEIN"/>
    <property type="match status" value="1"/>
</dbReference>
<dbReference type="Pfam" id="PF00150">
    <property type="entry name" value="Cellulase"/>
    <property type="match status" value="1"/>
</dbReference>
<feature type="domain" description="Glycoside hydrolase family 5" evidence="7">
    <location>
        <begin position="172"/>
        <end position="410"/>
    </location>
</feature>